<organism evidence="2 3">
    <name type="scientific">Physocladia obscura</name>
    <dbReference type="NCBI Taxonomy" id="109957"/>
    <lineage>
        <taxon>Eukaryota</taxon>
        <taxon>Fungi</taxon>
        <taxon>Fungi incertae sedis</taxon>
        <taxon>Chytridiomycota</taxon>
        <taxon>Chytridiomycota incertae sedis</taxon>
        <taxon>Chytridiomycetes</taxon>
        <taxon>Chytridiales</taxon>
        <taxon>Chytriomycetaceae</taxon>
        <taxon>Physocladia</taxon>
    </lineage>
</organism>
<feature type="domain" description="Glycosyltransferase 61 catalytic" evidence="1">
    <location>
        <begin position="373"/>
        <end position="492"/>
    </location>
</feature>
<dbReference type="Pfam" id="PF04577">
    <property type="entry name" value="Glyco_transf_61"/>
    <property type="match status" value="1"/>
</dbReference>
<gene>
    <name evidence="2" type="ORF">HK100_008257</name>
</gene>
<dbReference type="EMBL" id="JADGJH010000004">
    <property type="protein sequence ID" value="KAJ3143138.1"/>
    <property type="molecule type" value="Genomic_DNA"/>
</dbReference>
<proteinExistence type="predicted"/>
<name>A0AAD5TCR6_9FUNG</name>
<dbReference type="GO" id="GO:0016757">
    <property type="term" value="F:glycosyltransferase activity"/>
    <property type="evidence" value="ECO:0007669"/>
    <property type="project" value="InterPro"/>
</dbReference>
<evidence type="ECO:0000259" key="1">
    <source>
        <dbReference type="Pfam" id="PF04577"/>
    </source>
</evidence>
<comment type="caution">
    <text evidence="2">The sequence shown here is derived from an EMBL/GenBank/DDBJ whole genome shotgun (WGS) entry which is preliminary data.</text>
</comment>
<keyword evidence="3" id="KW-1185">Reference proteome</keyword>
<reference evidence="2" key="1">
    <citation type="submission" date="2020-05" db="EMBL/GenBank/DDBJ databases">
        <title>Phylogenomic resolution of chytrid fungi.</title>
        <authorList>
            <person name="Stajich J.E."/>
            <person name="Amses K."/>
            <person name="Simmons R."/>
            <person name="Seto K."/>
            <person name="Myers J."/>
            <person name="Bonds A."/>
            <person name="Quandt C.A."/>
            <person name="Barry K."/>
            <person name="Liu P."/>
            <person name="Grigoriev I."/>
            <person name="Longcore J.E."/>
            <person name="James T.Y."/>
        </authorList>
    </citation>
    <scope>NUCLEOTIDE SEQUENCE</scope>
    <source>
        <strain evidence="2">JEL0513</strain>
    </source>
</reference>
<dbReference type="Proteomes" id="UP001211907">
    <property type="component" value="Unassembled WGS sequence"/>
</dbReference>
<evidence type="ECO:0000313" key="3">
    <source>
        <dbReference type="Proteomes" id="UP001211907"/>
    </source>
</evidence>
<evidence type="ECO:0000313" key="2">
    <source>
        <dbReference type="EMBL" id="KAJ3143138.1"/>
    </source>
</evidence>
<accession>A0AAD5TCR6</accession>
<protein>
    <recommendedName>
        <fullName evidence="1">Glycosyltransferase 61 catalytic domain-containing protein</fullName>
    </recommendedName>
</protein>
<dbReference type="AlphaFoldDB" id="A0AAD5TCR6"/>
<dbReference type="InterPro" id="IPR049625">
    <property type="entry name" value="Glyco_transf_61_cat"/>
</dbReference>
<sequence>MAENHYNHNFKRRTSSSQSILPGGVFSLSSRGRAYFAPFGSSLSSSSARTPMSLALLAHSLRNLTFRQASLLVSRAFAALLLHLLAPGIDSVSTNLPPKPNGNGSLSNYSASVPSKTGPDLFLSSNEHFYKRSVRLPSPLSANISDFRNTTKNSRRFSHFRCLGDDNNIDGRGERACIFENVCYDLSKKEWAYHVRPDTPRKPILFDSSRGLQYDFWHEGLGFIGLSGFTQGGTDWGPTIYQSQSPAVTSPANTLIMEKMHAIFHLAVHDDNLGHLLWEEMGALWYSMIRLNAYSTDLIAMHALAPLPDRPLNRKFRAAFFKAITPNDPVSLEPYLQTLASSSAAQNICFDQLMVGGNMLRFFQNRGWHNIGHEPLFYAYRNRILTTHNINPLSTPSTHRIVFTNKTETLKKAIDGGLQKNRGIANLAEIVAGVRAKYSTRSPGDGGVDVRVVEWQKLSMTEQLELMHSTTIFITPSGGVSTLLPFLPAGAHAIIIDYFERTGDPYYGATAGTSVSMEAPMWNHFPHVKKLYYQVWNASDFVSDIPGKSIEECDWRYEVSTIVDPLKLDLLIQAAFEDMEA</sequence>